<gene>
    <name evidence="1" type="ORF">DFR64_1289</name>
</gene>
<dbReference type="EMBL" id="QUMS01000001">
    <property type="protein sequence ID" value="REG11408.1"/>
    <property type="molecule type" value="Genomic_DNA"/>
</dbReference>
<sequence length="190" mass="21825">MKRQQLIQKIEALGKDVFSIKDLQKLFPEEAHLKISVKRMLDAGVLIQITRSIYTLKRENLDIEKVATQLYYPSYVSFESALSKYGIINQGLYGLTLATTRHSKKITLAGIECEYSQLNPKLFFGYDLINGMYLAQPEKAFLDQIYLMILGKRAGNYSEWYLDSLDRGKLAKYLPSFNLSVQKQVSKMGF</sequence>
<protein>
    <submittedName>
        <fullName evidence="1">Uncharacterized protein</fullName>
    </submittedName>
</protein>
<name>A0A347ZRV7_9CHLR</name>
<keyword evidence="2" id="KW-1185">Reference proteome</keyword>
<organism evidence="1 2">
    <name type="scientific">Pelolinea submarina</name>
    <dbReference type="NCBI Taxonomy" id="913107"/>
    <lineage>
        <taxon>Bacteria</taxon>
        <taxon>Bacillati</taxon>
        <taxon>Chloroflexota</taxon>
        <taxon>Anaerolineae</taxon>
        <taxon>Anaerolineales</taxon>
        <taxon>Anaerolineaceae</taxon>
        <taxon>Pelolinea</taxon>
    </lineage>
</organism>
<reference evidence="1 2" key="1">
    <citation type="submission" date="2018-08" db="EMBL/GenBank/DDBJ databases">
        <title>Genomic Encyclopedia of Type Strains, Phase IV (KMG-IV): sequencing the most valuable type-strain genomes for metagenomic binning, comparative biology and taxonomic classification.</title>
        <authorList>
            <person name="Goeker M."/>
        </authorList>
    </citation>
    <scope>NUCLEOTIDE SEQUENCE [LARGE SCALE GENOMIC DNA]</scope>
    <source>
        <strain evidence="1 2">DSM 23923</strain>
    </source>
</reference>
<evidence type="ECO:0000313" key="1">
    <source>
        <dbReference type="EMBL" id="REG11408.1"/>
    </source>
</evidence>
<dbReference type="OrthoDB" id="191172at2"/>
<comment type="caution">
    <text evidence="1">The sequence shown here is derived from an EMBL/GenBank/DDBJ whole genome shotgun (WGS) entry which is preliminary data.</text>
</comment>
<proteinExistence type="predicted"/>
<dbReference type="Proteomes" id="UP000256388">
    <property type="component" value="Unassembled WGS sequence"/>
</dbReference>
<accession>A0A347ZRV7</accession>
<evidence type="ECO:0000313" key="2">
    <source>
        <dbReference type="Proteomes" id="UP000256388"/>
    </source>
</evidence>
<dbReference type="AlphaFoldDB" id="A0A347ZRV7"/>
<dbReference type="RefSeq" id="WP_116224535.1">
    <property type="nucleotide sequence ID" value="NZ_AP018437.1"/>
</dbReference>